<dbReference type="CDD" id="cd00067">
    <property type="entry name" value="GAL4"/>
    <property type="match status" value="1"/>
</dbReference>
<keyword evidence="6" id="KW-1185">Reference proteome</keyword>
<dbReference type="SMART" id="SM00066">
    <property type="entry name" value="GAL4"/>
    <property type="match status" value="1"/>
</dbReference>
<gene>
    <name evidence="5" type="ORF">B0T25DRAFT_534521</name>
</gene>
<dbReference type="AlphaFoldDB" id="A0AAJ0HRJ2"/>
<feature type="compositionally biased region" description="Polar residues" evidence="3">
    <location>
        <begin position="17"/>
        <end position="37"/>
    </location>
</feature>
<dbReference type="GO" id="GO:0008270">
    <property type="term" value="F:zinc ion binding"/>
    <property type="evidence" value="ECO:0007669"/>
    <property type="project" value="InterPro"/>
</dbReference>
<dbReference type="PANTHER" id="PTHR47425">
    <property type="entry name" value="FARB-RELATED"/>
    <property type="match status" value="1"/>
</dbReference>
<dbReference type="PANTHER" id="PTHR47425:SF2">
    <property type="entry name" value="FARB-RELATED"/>
    <property type="match status" value="1"/>
</dbReference>
<dbReference type="InterPro" id="IPR052761">
    <property type="entry name" value="Fungal_Detox/Toxin_TFs"/>
</dbReference>
<keyword evidence="2" id="KW-0539">Nucleus</keyword>
<dbReference type="GO" id="GO:0000981">
    <property type="term" value="F:DNA-binding transcription factor activity, RNA polymerase II-specific"/>
    <property type="evidence" value="ECO:0007669"/>
    <property type="project" value="InterPro"/>
</dbReference>
<evidence type="ECO:0000256" key="3">
    <source>
        <dbReference type="SAM" id="MobiDB-lite"/>
    </source>
</evidence>
<dbReference type="Proteomes" id="UP001275084">
    <property type="component" value="Unassembled WGS sequence"/>
</dbReference>
<reference evidence="5" key="1">
    <citation type="journal article" date="2023" name="Mol. Phylogenet. Evol.">
        <title>Genome-scale phylogeny and comparative genomics of the fungal order Sordariales.</title>
        <authorList>
            <person name="Hensen N."/>
            <person name="Bonometti L."/>
            <person name="Westerberg I."/>
            <person name="Brannstrom I.O."/>
            <person name="Guillou S."/>
            <person name="Cros-Aarteil S."/>
            <person name="Calhoun S."/>
            <person name="Haridas S."/>
            <person name="Kuo A."/>
            <person name="Mondo S."/>
            <person name="Pangilinan J."/>
            <person name="Riley R."/>
            <person name="LaButti K."/>
            <person name="Andreopoulos B."/>
            <person name="Lipzen A."/>
            <person name="Chen C."/>
            <person name="Yan M."/>
            <person name="Daum C."/>
            <person name="Ng V."/>
            <person name="Clum A."/>
            <person name="Steindorff A."/>
            <person name="Ohm R.A."/>
            <person name="Martin F."/>
            <person name="Silar P."/>
            <person name="Natvig D.O."/>
            <person name="Lalanne C."/>
            <person name="Gautier V."/>
            <person name="Ament-Velasquez S.L."/>
            <person name="Kruys A."/>
            <person name="Hutchinson M.I."/>
            <person name="Powell A.J."/>
            <person name="Barry K."/>
            <person name="Miller A.N."/>
            <person name="Grigoriev I.V."/>
            <person name="Debuchy R."/>
            <person name="Gladieux P."/>
            <person name="Hiltunen Thoren M."/>
            <person name="Johannesson H."/>
        </authorList>
    </citation>
    <scope>NUCLEOTIDE SEQUENCE</scope>
    <source>
        <strain evidence="5">CBS 955.72</strain>
    </source>
</reference>
<dbReference type="InterPro" id="IPR036864">
    <property type="entry name" value="Zn2-C6_fun-type_DNA-bd_sf"/>
</dbReference>
<evidence type="ECO:0000313" key="6">
    <source>
        <dbReference type="Proteomes" id="UP001275084"/>
    </source>
</evidence>
<organism evidence="5 6">
    <name type="scientific">Lasiosphaeria hispida</name>
    <dbReference type="NCBI Taxonomy" id="260671"/>
    <lineage>
        <taxon>Eukaryota</taxon>
        <taxon>Fungi</taxon>
        <taxon>Dikarya</taxon>
        <taxon>Ascomycota</taxon>
        <taxon>Pezizomycotina</taxon>
        <taxon>Sordariomycetes</taxon>
        <taxon>Sordariomycetidae</taxon>
        <taxon>Sordariales</taxon>
        <taxon>Lasiosphaeriaceae</taxon>
        <taxon>Lasiosphaeria</taxon>
    </lineage>
</organism>
<dbReference type="PROSITE" id="PS00463">
    <property type="entry name" value="ZN2_CY6_FUNGAL_1"/>
    <property type="match status" value="1"/>
</dbReference>
<dbReference type="CDD" id="cd12148">
    <property type="entry name" value="fungal_TF_MHR"/>
    <property type="match status" value="1"/>
</dbReference>
<dbReference type="GO" id="GO:0003677">
    <property type="term" value="F:DNA binding"/>
    <property type="evidence" value="ECO:0007669"/>
    <property type="project" value="InterPro"/>
</dbReference>
<protein>
    <submittedName>
        <fullName evidence="5">N-terminal binuclear Zn cluster-containing protein</fullName>
    </submittedName>
</protein>
<dbReference type="Pfam" id="PF04082">
    <property type="entry name" value="Fungal_trans"/>
    <property type="match status" value="1"/>
</dbReference>
<dbReference type="InterPro" id="IPR001138">
    <property type="entry name" value="Zn2Cys6_DnaBD"/>
</dbReference>
<dbReference type="EMBL" id="JAUIQD010000002">
    <property type="protein sequence ID" value="KAK3360012.1"/>
    <property type="molecule type" value="Genomic_DNA"/>
</dbReference>
<feature type="domain" description="Zn(2)-C6 fungal-type" evidence="4">
    <location>
        <begin position="64"/>
        <end position="95"/>
    </location>
</feature>
<reference evidence="5" key="2">
    <citation type="submission" date="2023-06" db="EMBL/GenBank/DDBJ databases">
        <authorList>
            <consortium name="Lawrence Berkeley National Laboratory"/>
            <person name="Haridas S."/>
            <person name="Hensen N."/>
            <person name="Bonometti L."/>
            <person name="Westerberg I."/>
            <person name="Brannstrom I.O."/>
            <person name="Guillou S."/>
            <person name="Cros-Aarteil S."/>
            <person name="Calhoun S."/>
            <person name="Kuo A."/>
            <person name="Mondo S."/>
            <person name="Pangilinan J."/>
            <person name="Riley R."/>
            <person name="Labutti K."/>
            <person name="Andreopoulos B."/>
            <person name="Lipzen A."/>
            <person name="Chen C."/>
            <person name="Yanf M."/>
            <person name="Daum C."/>
            <person name="Ng V."/>
            <person name="Clum A."/>
            <person name="Steindorff A."/>
            <person name="Ohm R."/>
            <person name="Martin F."/>
            <person name="Silar P."/>
            <person name="Natvig D."/>
            <person name="Lalanne C."/>
            <person name="Gautier V."/>
            <person name="Ament-Velasquez S.L."/>
            <person name="Kruys A."/>
            <person name="Hutchinson M.I."/>
            <person name="Powell A.J."/>
            <person name="Barry K."/>
            <person name="Miller A.N."/>
            <person name="Grigoriev I.V."/>
            <person name="Debuchy R."/>
            <person name="Gladieux P."/>
            <person name="Thoren M.H."/>
            <person name="Johannesson H."/>
        </authorList>
    </citation>
    <scope>NUCLEOTIDE SEQUENCE</scope>
    <source>
        <strain evidence="5">CBS 955.72</strain>
    </source>
</reference>
<accession>A0AAJ0HRJ2</accession>
<evidence type="ECO:0000259" key="4">
    <source>
        <dbReference type="PROSITE" id="PS50048"/>
    </source>
</evidence>
<dbReference type="Gene3D" id="4.10.240.10">
    <property type="entry name" value="Zn(2)-C6 fungal-type DNA-binding domain"/>
    <property type="match status" value="1"/>
</dbReference>
<name>A0AAJ0HRJ2_9PEZI</name>
<proteinExistence type="predicted"/>
<evidence type="ECO:0000256" key="1">
    <source>
        <dbReference type="ARBA" id="ARBA00022723"/>
    </source>
</evidence>
<dbReference type="InterPro" id="IPR007219">
    <property type="entry name" value="XnlR_reg_dom"/>
</dbReference>
<dbReference type="PROSITE" id="PS50048">
    <property type="entry name" value="ZN2_CY6_FUNGAL_2"/>
    <property type="match status" value="1"/>
</dbReference>
<dbReference type="SMART" id="SM00906">
    <property type="entry name" value="Fungal_trans"/>
    <property type="match status" value="1"/>
</dbReference>
<dbReference type="SUPFAM" id="SSF57701">
    <property type="entry name" value="Zn2/Cys6 DNA-binding domain"/>
    <property type="match status" value="1"/>
</dbReference>
<evidence type="ECO:0000256" key="2">
    <source>
        <dbReference type="ARBA" id="ARBA00023242"/>
    </source>
</evidence>
<sequence>MEDEPMSPVGSVDEESSMASTTVPSSPKPGKTNSDASTPRRGPVPEGPPTQATQKITKRRAARACVTCRARKVRCDVVEGSPCGNCRWDGVDCEVQESRRRKKNIYTKPVGAGIGPEAYHTNSIGLGGNPPVSITSAAEFTRTTPYNFNDPLGLGLANQIGGRPLSHPPYQPAAPAFGEAAILTAGGGGINQWYMPMPMLAGENQETNPFFSNPAPPPNARKRLRSILPPFIHDASPNFDADFTDVLLRKGALILPSDQLQSALLRSYVEFVHPYMPLLELNDFLDAINDKTGSSGRVNLILYQAVMFAGSSFVEERYLTEAGFENRRVARKALFLKAKLLYELDFDSGRLGLVQALLLMTYWYETPEDHKDTWHWMGIAISMAFTMGLYRDPTPLDMPEKKKGAWRRIWWSCFMRDRMIALGMRRPTRIKEEDHNVSMLKMTDFEIQPLQDDNQLLGPDCAVARDVGMQQLLATMCIEKAKLCMCISHMLKAQYSIIGPDAVRLGSAKSQMMLFPNKSLDNESIESVETINQELIQWRINLPPSCRHVQLNPQDVTDTNKMLFVQRILLHMVYYTTMSALHRPLWNPHLPPNPNVPPNSQHIHERSQSYVREAAGQLSGLVSELQNHGLTKYMPTSGVTVILPSVLIHLLDLGNSYPDARAKAWASFCTGLEALKVLRESYAAAGFAINFLVSAHRRARSRNPWIPALAPTSQQYAPQQGVLQQGIPQQGVPQQNTGFGQDTDYIKLDKVLGPGINLAPTTPPADQSGFMNLAEPVLYHSNMLGMIPEAVSRCNSPPQSDSGSSIVPSPTPIQQTNGMDYNSDDWDQYLQYPAEGVNNADGSFVNMIGGTKDGNDAAGMDWAQMLPMQPSDLKGSFSLRAGKMDLSDLTMSELSSELSSAGPAA</sequence>
<comment type="caution">
    <text evidence="5">The sequence shown here is derived from an EMBL/GenBank/DDBJ whole genome shotgun (WGS) entry which is preliminary data.</text>
</comment>
<dbReference type="GO" id="GO:0006351">
    <property type="term" value="P:DNA-templated transcription"/>
    <property type="evidence" value="ECO:0007669"/>
    <property type="project" value="InterPro"/>
</dbReference>
<dbReference type="Pfam" id="PF00172">
    <property type="entry name" value="Zn_clus"/>
    <property type="match status" value="1"/>
</dbReference>
<feature type="region of interest" description="Disordered" evidence="3">
    <location>
        <begin position="1"/>
        <end position="59"/>
    </location>
</feature>
<evidence type="ECO:0000313" key="5">
    <source>
        <dbReference type="EMBL" id="KAK3360012.1"/>
    </source>
</evidence>
<keyword evidence="1" id="KW-0479">Metal-binding</keyword>